<keyword evidence="5" id="KW-0255">Endonuclease</keyword>
<feature type="region of interest" description="Disordered" evidence="16">
    <location>
        <begin position="251"/>
        <end position="276"/>
    </location>
</feature>
<dbReference type="Gene3D" id="3.30.420.10">
    <property type="entry name" value="Ribonuclease H-like superfamily/Ribonuclease H"/>
    <property type="match status" value="1"/>
</dbReference>
<evidence type="ECO:0000256" key="8">
    <source>
        <dbReference type="ARBA" id="ARBA00022884"/>
    </source>
</evidence>
<protein>
    <recommendedName>
        <fullName evidence="17">Integrase catalytic domain-containing protein</fullName>
    </recommendedName>
</protein>
<evidence type="ECO:0000256" key="6">
    <source>
        <dbReference type="ARBA" id="ARBA00022801"/>
    </source>
</evidence>
<dbReference type="AlphaFoldDB" id="A0A8H5AZD6"/>
<evidence type="ECO:0000256" key="12">
    <source>
        <dbReference type="ARBA" id="ARBA00023172"/>
    </source>
</evidence>
<dbReference type="InterPro" id="IPR001584">
    <property type="entry name" value="Integrase_cat-core"/>
</dbReference>
<dbReference type="GO" id="GO:0046872">
    <property type="term" value="F:metal ion binding"/>
    <property type="evidence" value="ECO:0007669"/>
    <property type="project" value="UniProtKB-KW"/>
</dbReference>
<comment type="catalytic activity">
    <reaction evidence="15">
        <text>DNA(n) + a 2'-deoxyribonucleoside 5'-triphosphate = DNA(n+1) + diphosphate</text>
        <dbReference type="Rhea" id="RHEA:22508"/>
        <dbReference type="Rhea" id="RHEA-COMP:17339"/>
        <dbReference type="Rhea" id="RHEA-COMP:17340"/>
        <dbReference type="ChEBI" id="CHEBI:33019"/>
        <dbReference type="ChEBI" id="CHEBI:61560"/>
        <dbReference type="ChEBI" id="CHEBI:173112"/>
        <dbReference type="EC" id="2.7.7.7"/>
    </reaction>
</comment>
<keyword evidence="2" id="KW-0548">Nucleotidyltransferase</keyword>
<feature type="region of interest" description="Disordered" evidence="16">
    <location>
        <begin position="315"/>
        <end position="355"/>
    </location>
</feature>
<proteinExistence type="predicted"/>
<dbReference type="Proteomes" id="UP000567179">
    <property type="component" value="Unassembled WGS sequence"/>
</dbReference>
<evidence type="ECO:0000256" key="16">
    <source>
        <dbReference type="SAM" id="MobiDB-lite"/>
    </source>
</evidence>
<keyword evidence="1" id="KW-0815">Transposition</keyword>
<dbReference type="OrthoDB" id="7691805at2759"/>
<keyword evidence="6" id="KW-0378">Hydrolase</keyword>
<keyword evidence="10" id="KW-0695">RNA-directed DNA polymerase</keyword>
<dbReference type="GO" id="GO:0003723">
    <property type="term" value="F:RNA binding"/>
    <property type="evidence" value="ECO:0007669"/>
    <property type="project" value="UniProtKB-KW"/>
</dbReference>
<evidence type="ECO:0000256" key="9">
    <source>
        <dbReference type="ARBA" id="ARBA00022908"/>
    </source>
</evidence>
<evidence type="ECO:0000256" key="7">
    <source>
        <dbReference type="ARBA" id="ARBA00022842"/>
    </source>
</evidence>
<comment type="caution">
    <text evidence="18">The sequence shown here is derived from an EMBL/GenBank/DDBJ whole genome shotgun (WGS) entry which is preliminary data.</text>
</comment>
<dbReference type="GO" id="GO:0003887">
    <property type="term" value="F:DNA-directed DNA polymerase activity"/>
    <property type="evidence" value="ECO:0007669"/>
    <property type="project" value="UniProtKB-KW"/>
</dbReference>
<evidence type="ECO:0000256" key="4">
    <source>
        <dbReference type="ARBA" id="ARBA00022723"/>
    </source>
</evidence>
<dbReference type="GO" id="GO:0006310">
    <property type="term" value="P:DNA recombination"/>
    <property type="evidence" value="ECO:0007669"/>
    <property type="project" value="UniProtKB-KW"/>
</dbReference>
<sequence length="759" mass="83312">MWHAHHPFDYEVVQVRDVLALVSIDLWGPASIRSTGGKLYMMLFTDHHGRKRDTYFLADKTAETTLACLRHYKLKSELQTGKMLISIITDNGGEFANGLWEGFTEQHGIKHKFTTTYSSAANGIGEQGNRIILEMACTMIRDAGLAGSMWAQACATAVYICDRIPCAANNNIPPLQSWDPENKKPDVSHLRPFGCIAYAKIPDQAGGGKLAVRSIKCVLLGYAGVGMYRVLDRSTGRIFCSRDVVFEEGVAHRTREPAEGEEKGDGGGSGKGRVLADGETEGAEGALLDTVAEDDDRAYGLTKLHTSAIAPGGVVDMPCSSSPDGSESSFVSAPSSPIIPPSNPDPPAPRCSGRKVAGDAPAIKRIWLDAPLAMSAEQILTPDDDHWVPHNASEAFSHGGPKWREAMQRKYEMMIKMHVWKLVKRPKGAKTMKNRWVFANKTDAEGNVIGRKARIVAKGFTQIPGLHFTDTFAGVVRYESVQMLVSTAVSTGMFLFQGDYVSAYLNSPIPVPILMEQVEGWEVTSLDGCTPSETVRVPRPDGLVYELETFIPPGGDVRMWTDALLNPSSTPIPPSLDPYPSTSLNGDTKLTAPDEKSLVVVLERALYGTVNGARNWSIALSTEMKDLGYYESRADQSVRTRLRGGEHTIMATYSDNVTGVTTTREGYEVAMRELGQKFQVKDMGKLKFVIGMGVNRNWETGVAKVHGTAPTLKPYFAYCTYLSHIRFFELIVHERYVQPPQSLTSLTEVCTLYFGFSRT</sequence>
<evidence type="ECO:0000256" key="15">
    <source>
        <dbReference type="ARBA" id="ARBA00049244"/>
    </source>
</evidence>
<gene>
    <name evidence="18" type="ORF">D9619_013036</name>
</gene>
<dbReference type="PROSITE" id="PS50994">
    <property type="entry name" value="INTEGRASE"/>
    <property type="match status" value="1"/>
</dbReference>
<evidence type="ECO:0000313" key="19">
    <source>
        <dbReference type="Proteomes" id="UP000567179"/>
    </source>
</evidence>
<dbReference type="PANTHER" id="PTHR42648:SF11">
    <property type="entry name" value="TRANSPOSON TY4-P GAG-POL POLYPROTEIN"/>
    <property type="match status" value="1"/>
</dbReference>
<feature type="compositionally biased region" description="Basic and acidic residues" evidence="16">
    <location>
        <begin position="251"/>
        <end position="265"/>
    </location>
</feature>
<comment type="catalytic activity">
    <reaction evidence="14">
        <text>DNA(n) + a 2'-deoxyribonucleoside 5'-triphosphate = DNA(n+1) + diphosphate</text>
        <dbReference type="Rhea" id="RHEA:22508"/>
        <dbReference type="Rhea" id="RHEA-COMP:17339"/>
        <dbReference type="Rhea" id="RHEA-COMP:17340"/>
        <dbReference type="ChEBI" id="CHEBI:33019"/>
        <dbReference type="ChEBI" id="CHEBI:61560"/>
        <dbReference type="ChEBI" id="CHEBI:173112"/>
        <dbReference type="EC" id="2.7.7.49"/>
    </reaction>
</comment>
<dbReference type="GO" id="GO:0004519">
    <property type="term" value="F:endonuclease activity"/>
    <property type="evidence" value="ECO:0007669"/>
    <property type="project" value="UniProtKB-KW"/>
</dbReference>
<organism evidence="18 19">
    <name type="scientific">Psilocybe cf. subviscida</name>
    <dbReference type="NCBI Taxonomy" id="2480587"/>
    <lineage>
        <taxon>Eukaryota</taxon>
        <taxon>Fungi</taxon>
        <taxon>Dikarya</taxon>
        <taxon>Basidiomycota</taxon>
        <taxon>Agaricomycotina</taxon>
        <taxon>Agaricomycetes</taxon>
        <taxon>Agaricomycetidae</taxon>
        <taxon>Agaricales</taxon>
        <taxon>Agaricineae</taxon>
        <taxon>Strophariaceae</taxon>
        <taxon>Psilocybe</taxon>
    </lineage>
</organism>
<dbReference type="SUPFAM" id="SSF53098">
    <property type="entry name" value="Ribonuclease H-like"/>
    <property type="match status" value="1"/>
</dbReference>
<keyword evidence="11" id="KW-0808">Transferase</keyword>
<dbReference type="GO" id="GO:0032196">
    <property type="term" value="P:transposition"/>
    <property type="evidence" value="ECO:0007669"/>
    <property type="project" value="UniProtKB-KW"/>
</dbReference>
<dbReference type="GO" id="GO:0015074">
    <property type="term" value="P:DNA integration"/>
    <property type="evidence" value="ECO:0007669"/>
    <property type="project" value="UniProtKB-KW"/>
</dbReference>
<evidence type="ECO:0000256" key="1">
    <source>
        <dbReference type="ARBA" id="ARBA00022578"/>
    </source>
</evidence>
<dbReference type="Pfam" id="PF07727">
    <property type="entry name" value="RVT_2"/>
    <property type="match status" value="1"/>
</dbReference>
<evidence type="ECO:0000259" key="17">
    <source>
        <dbReference type="PROSITE" id="PS50994"/>
    </source>
</evidence>
<feature type="compositionally biased region" description="Low complexity" evidence="16">
    <location>
        <begin position="320"/>
        <end position="336"/>
    </location>
</feature>
<evidence type="ECO:0000256" key="5">
    <source>
        <dbReference type="ARBA" id="ARBA00022759"/>
    </source>
</evidence>
<keyword evidence="12" id="KW-0233">DNA recombination</keyword>
<evidence type="ECO:0000256" key="13">
    <source>
        <dbReference type="ARBA" id="ARBA00023268"/>
    </source>
</evidence>
<dbReference type="GO" id="GO:0003964">
    <property type="term" value="F:RNA-directed DNA polymerase activity"/>
    <property type="evidence" value="ECO:0007669"/>
    <property type="project" value="UniProtKB-KW"/>
</dbReference>
<dbReference type="InterPro" id="IPR036397">
    <property type="entry name" value="RNaseH_sf"/>
</dbReference>
<dbReference type="InterPro" id="IPR013103">
    <property type="entry name" value="RVT_2"/>
</dbReference>
<reference evidence="18 19" key="1">
    <citation type="journal article" date="2020" name="ISME J.">
        <title>Uncovering the hidden diversity of litter-decomposition mechanisms in mushroom-forming fungi.</title>
        <authorList>
            <person name="Floudas D."/>
            <person name="Bentzer J."/>
            <person name="Ahren D."/>
            <person name="Johansson T."/>
            <person name="Persson P."/>
            <person name="Tunlid A."/>
        </authorList>
    </citation>
    <scope>NUCLEOTIDE SEQUENCE [LARGE SCALE GENOMIC DNA]</scope>
    <source>
        <strain evidence="18 19">CBS 101986</strain>
    </source>
</reference>
<dbReference type="InterPro" id="IPR012337">
    <property type="entry name" value="RNaseH-like_sf"/>
</dbReference>
<feature type="compositionally biased region" description="Pro residues" evidence="16">
    <location>
        <begin position="337"/>
        <end position="349"/>
    </location>
</feature>
<keyword evidence="11" id="KW-0239">DNA-directed DNA polymerase</keyword>
<evidence type="ECO:0000256" key="10">
    <source>
        <dbReference type="ARBA" id="ARBA00022918"/>
    </source>
</evidence>
<dbReference type="Pfam" id="PF25597">
    <property type="entry name" value="SH3_retrovirus"/>
    <property type="match status" value="1"/>
</dbReference>
<evidence type="ECO:0000256" key="3">
    <source>
        <dbReference type="ARBA" id="ARBA00022722"/>
    </source>
</evidence>
<feature type="domain" description="Integrase catalytic" evidence="17">
    <location>
        <begin position="3"/>
        <end position="182"/>
    </location>
</feature>
<keyword evidence="4" id="KW-0479">Metal-binding</keyword>
<keyword evidence="3" id="KW-0540">Nuclease</keyword>
<accession>A0A8H5AZD6</accession>
<keyword evidence="8" id="KW-0694">RNA-binding</keyword>
<evidence type="ECO:0000256" key="2">
    <source>
        <dbReference type="ARBA" id="ARBA00022695"/>
    </source>
</evidence>
<dbReference type="GO" id="GO:0005634">
    <property type="term" value="C:nucleus"/>
    <property type="evidence" value="ECO:0007669"/>
    <property type="project" value="UniProtKB-ARBA"/>
</dbReference>
<name>A0A8H5AZD6_9AGAR</name>
<dbReference type="InterPro" id="IPR039537">
    <property type="entry name" value="Retrotran_Ty1/copia-like"/>
</dbReference>
<evidence type="ECO:0000256" key="11">
    <source>
        <dbReference type="ARBA" id="ARBA00022932"/>
    </source>
</evidence>
<dbReference type="EMBL" id="JAACJJ010000046">
    <property type="protein sequence ID" value="KAF5313821.1"/>
    <property type="molecule type" value="Genomic_DNA"/>
</dbReference>
<evidence type="ECO:0000313" key="18">
    <source>
        <dbReference type="EMBL" id="KAF5313821.1"/>
    </source>
</evidence>
<dbReference type="PANTHER" id="PTHR42648">
    <property type="entry name" value="TRANSPOSASE, PUTATIVE-RELATED"/>
    <property type="match status" value="1"/>
</dbReference>
<keyword evidence="7" id="KW-0460">Magnesium</keyword>
<evidence type="ECO:0000256" key="14">
    <source>
        <dbReference type="ARBA" id="ARBA00048173"/>
    </source>
</evidence>
<keyword evidence="19" id="KW-1185">Reference proteome</keyword>
<dbReference type="Pfam" id="PF00665">
    <property type="entry name" value="rve"/>
    <property type="match status" value="1"/>
</dbReference>
<keyword evidence="9" id="KW-0229">DNA integration</keyword>
<dbReference type="GO" id="GO:0016787">
    <property type="term" value="F:hydrolase activity"/>
    <property type="evidence" value="ECO:0007669"/>
    <property type="project" value="UniProtKB-KW"/>
</dbReference>
<keyword evidence="13" id="KW-0511">Multifunctional enzyme</keyword>
<dbReference type="InterPro" id="IPR057670">
    <property type="entry name" value="SH3_retrovirus"/>
</dbReference>